<dbReference type="EMBL" id="CP021425">
    <property type="protein sequence ID" value="ARU58002.1"/>
    <property type="molecule type" value="Genomic_DNA"/>
</dbReference>
<dbReference type="KEGG" id="ome:OLMES_3983"/>
<dbReference type="OrthoDB" id="9805830at2"/>
<sequence>MATNLALDNSLLDAALKVGGFKSKKDTVNAALKEFIERRKQQEIKELFGNLPADEDYDYKQGR</sequence>
<dbReference type="AlphaFoldDB" id="A0A1Y0IBT3"/>
<dbReference type="Pfam" id="PF09957">
    <property type="entry name" value="VapB_antitoxin"/>
    <property type="match status" value="1"/>
</dbReference>
<evidence type="ECO:0000313" key="2">
    <source>
        <dbReference type="Proteomes" id="UP000196027"/>
    </source>
</evidence>
<organism evidence="1 2">
    <name type="scientific">Oleiphilus messinensis</name>
    <dbReference type="NCBI Taxonomy" id="141451"/>
    <lineage>
        <taxon>Bacteria</taxon>
        <taxon>Pseudomonadati</taxon>
        <taxon>Pseudomonadota</taxon>
        <taxon>Gammaproteobacteria</taxon>
        <taxon>Oceanospirillales</taxon>
        <taxon>Oleiphilaceae</taxon>
        <taxon>Oleiphilus</taxon>
    </lineage>
</organism>
<proteinExistence type="predicted"/>
<accession>A0A1Y0IBT3</accession>
<reference evidence="1 2" key="1">
    <citation type="submission" date="2017-05" db="EMBL/GenBank/DDBJ databases">
        <title>Genomic insights into alkan degradation activity of Oleiphilus messinensis.</title>
        <authorList>
            <person name="Kozyavkin S.A."/>
            <person name="Slesarev A.I."/>
            <person name="Golyshin P.N."/>
            <person name="Korzhenkov A."/>
            <person name="Golyshina O.N."/>
            <person name="Toshchakov S.V."/>
        </authorList>
    </citation>
    <scope>NUCLEOTIDE SEQUENCE [LARGE SCALE GENOMIC DNA]</scope>
    <source>
        <strain evidence="1 2">ME102</strain>
    </source>
</reference>
<name>A0A1Y0IBT3_9GAMM</name>
<dbReference type="Proteomes" id="UP000196027">
    <property type="component" value="Chromosome"/>
</dbReference>
<protein>
    <submittedName>
        <fullName evidence="1">VapB antitoxin</fullName>
    </submittedName>
</protein>
<dbReference type="InterPro" id="IPR019239">
    <property type="entry name" value="VapB_antitoxin"/>
</dbReference>
<gene>
    <name evidence="1" type="ORF">OLMES_3983</name>
</gene>
<dbReference type="RefSeq" id="WP_087462829.1">
    <property type="nucleotide sequence ID" value="NZ_CP021425.1"/>
</dbReference>
<evidence type="ECO:0000313" key="1">
    <source>
        <dbReference type="EMBL" id="ARU58002.1"/>
    </source>
</evidence>
<keyword evidence="2" id="KW-1185">Reference proteome</keyword>